<proteinExistence type="predicted"/>
<keyword evidence="2" id="KW-1185">Reference proteome</keyword>
<dbReference type="AlphaFoldDB" id="A0AAV7WMR4"/>
<comment type="caution">
    <text evidence="1">The sequence shown here is derived from an EMBL/GenBank/DDBJ whole genome shotgun (WGS) entry which is preliminary data.</text>
</comment>
<dbReference type="EMBL" id="JANPWB010000001">
    <property type="protein sequence ID" value="KAJ1213961.1"/>
    <property type="molecule type" value="Genomic_DNA"/>
</dbReference>
<evidence type="ECO:0000313" key="1">
    <source>
        <dbReference type="EMBL" id="KAJ1213961.1"/>
    </source>
</evidence>
<name>A0AAV7WMR4_PLEWA</name>
<reference evidence="1" key="1">
    <citation type="journal article" date="2022" name="bioRxiv">
        <title>Sequencing and chromosome-scale assembly of the giantPleurodeles waltlgenome.</title>
        <authorList>
            <person name="Brown T."/>
            <person name="Elewa A."/>
            <person name="Iarovenko S."/>
            <person name="Subramanian E."/>
            <person name="Araus A.J."/>
            <person name="Petzold A."/>
            <person name="Susuki M."/>
            <person name="Suzuki K.-i.T."/>
            <person name="Hayashi T."/>
            <person name="Toyoda A."/>
            <person name="Oliveira C."/>
            <person name="Osipova E."/>
            <person name="Leigh N.D."/>
            <person name="Simon A."/>
            <person name="Yun M.H."/>
        </authorList>
    </citation>
    <scope>NUCLEOTIDE SEQUENCE</scope>
    <source>
        <strain evidence="1">20211129_DDA</strain>
        <tissue evidence="1">Liver</tissue>
    </source>
</reference>
<sequence>MAPLLVITKKTPSKFECHQCAGSTLSPFSLYMPDSLHRGRTSDYCLPAAYKDASRLSASRLAGQEIISLPAAIKDASRLPTRRLYF</sequence>
<evidence type="ECO:0000313" key="2">
    <source>
        <dbReference type="Proteomes" id="UP001066276"/>
    </source>
</evidence>
<dbReference type="Proteomes" id="UP001066276">
    <property type="component" value="Chromosome 1_1"/>
</dbReference>
<protein>
    <submittedName>
        <fullName evidence="1">Uncharacterized protein</fullName>
    </submittedName>
</protein>
<accession>A0AAV7WMR4</accession>
<gene>
    <name evidence="1" type="ORF">NDU88_001590</name>
</gene>
<organism evidence="1 2">
    <name type="scientific">Pleurodeles waltl</name>
    <name type="common">Iberian ribbed newt</name>
    <dbReference type="NCBI Taxonomy" id="8319"/>
    <lineage>
        <taxon>Eukaryota</taxon>
        <taxon>Metazoa</taxon>
        <taxon>Chordata</taxon>
        <taxon>Craniata</taxon>
        <taxon>Vertebrata</taxon>
        <taxon>Euteleostomi</taxon>
        <taxon>Amphibia</taxon>
        <taxon>Batrachia</taxon>
        <taxon>Caudata</taxon>
        <taxon>Salamandroidea</taxon>
        <taxon>Salamandridae</taxon>
        <taxon>Pleurodelinae</taxon>
        <taxon>Pleurodeles</taxon>
    </lineage>
</organism>